<dbReference type="PANTHER" id="PTHR13789">
    <property type="entry name" value="MONOOXYGENASE"/>
    <property type="match status" value="1"/>
</dbReference>
<sequence>MGRVAIVGGGIGGLTLAGLLSGEGWSVDVFERSAGLPDMGSALGMWPDAMAVLSQLGIADDVRRTGHPQGSAEIRDFAGRLLSQIPARGETVMISRVALLEALYSAVGPATTVHFGSEIENTVGLDHDVIVGADGVNSRVRRSVAGSETEARALGVSVVIGQFDGTTDMFTEYWGPGKSFGITPLSADRCDWHAAYRSPAPGTAAAEREEADPLAFVVDAYSSWADPVPPTIGRTIGETVLRYHVRTTPRQRHWYRGNTVLIGDAVHAMAPNLGRGACETILDAAALARVLGVSDDVASAFQRYRRDRRSSAYRIAAASRVMCRLGMLDGGAALRNLAMAPMRQRGQRR</sequence>
<protein>
    <submittedName>
        <fullName evidence="4">Putative oxidoreductase</fullName>
    </submittedName>
</protein>
<keyword evidence="2" id="KW-0503">Monooxygenase</keyword>
<name>G7H5U2_9ACTN</name>
<evidence type="ECO:0000313" key="5">
    <source>
        <dbReference type="Proteomes" id="UP000035088"/>
    </source>
</evidence>
<dbReference type="PANTHER" id="PTHR13789:SF309">
    <property type="entry name" value="PUTATIVE (AFU_ORTHOLOGUE AFUA_6G14510)-RELATED"/>
    <property type="match status" value="1"/>
</dbReference>
<gene>
    <name evidence="4" type="ORF">GOARA_065_00100</name>
</gene>
<dbReference type="RefSeq" id="WP_007323292.1">
    <property type="nucleotide sequence ID" value="NZ_BAEE01000065.1"/>
</dbReference>
<dbReference type="GO" id="GO:0071949">
    <property type="term" value="F:FAD binding"/>
    <property type="evidence" value="ECO:0007669"/>
    <property type="project" value="InterPro"/>
</dbReference>
<keyword evidence="1" id="KW-0560">Oxidoreductase</keyword>
<evidence type="ECO:0000256" key="1">
    <source>
        <dbReference type="ARBA" id="ARBA00023002"/>
    </source>
</evidence>
<dbReference type="PRINTS" id="PR00420">
    <property type="entry name" value="RNGMNOXGNASE"/>
</dbReference>
<dbReference type="InterPro" id="IPR002938">
    <property type="entry name" value="FAD-bd"/>
</dbReference>
<dbReference type="GO" id="GO:0004497">
    <property type="term" value="F:monooxygenase activity"/>
    <property type="evidence" value="ECO:0007669"/>
    <property type="project" value="UniProtKB-KW"/>
</dbReference>
<dbReference type="InterPro" id="IPR050493">
    <property type="entry name" value="FAD-dep_Monooxygenase_BioMet"/>
</dbReference>
<organism evidence="4 5">
    <name type="scientific">Gordonia araii NBRC 100433</name>
    <dbReference type="NCBI Taxonomy" id="1073574"/>
    <lineage>
        <taxon>Bacteria</taxon>
        <taxon>Bacillati</taxon>
        <taxon>Actinomycetota</taxon>
        <taxon>Actinomycetes</taxon>
        <taxon>Mycobacteriales</taxon>
        <taxon>Gordoniaceae</taxon>
        <taxon>Gordonia</taxon>
    </lineage>
</organism>
<accession>G7H5U2</accession>
<dbReference type="InterPro" id="IPR036188">
    <property type="entry name" value="FAD/NAD-bd_sf"/>
</dbReference>
<feature type="domain" description="FAD-binding" evidence="3">
    <location>
        <begin position="128"/>
        <end position="313"/>
    </location>
</feature>
<dbReference type="Proteomes" id="UP000035088">
    <property type="component" value="Unassembled WGS sequence"/>
</dbReference>
<evidence type="ECO:0000256" key="2">
    <source>
        <dbReference type="ARBA" id="ARBA00023033"/>
    </source>
</evidence>
<comment type="caution">
    <text evidence="4">The sequence shown here is derived from an EMBL/GenBank/DDBJ whole genome shotgun (WGS) entry which is preliminary data.</text>
</comment>
<dbReference type="Gene3D" id="3.50.50.60">
    <property type="entry name" value="FAD/NAD(P)-binding domain"/>
    <property type="match status" value="1"/>
</dbReference>
<reference evidence="4 5" key="1">
    <citation type="submission" date="2011-11" db="EMBL/GenBank/DDBJ databases">
        <title>Whole genome shotgun sequence of Gordonia araii NBRC 100433.</title>
        <authorList>
            <person name="Yoshida Y."/>
            <person name="Hosoyama A."/>
            <person name="Tsuchikane K."/>
            <person name="Katsumata H."/>
            <person name="Yamazaki S."/>
            <person name="Fujita N."/>
        </authorList>
    </citation>
    <scope>NUCLEOTIDE SEQUENCE [LARGE SCALE GENOMIC DNA]</scope>
    <source>
        <strain evidence="4 5">NBRC 100433</strain>
    </source>
</reference>
<dbReference type="EMBL" id="BAEE01000065">
    <property type="protein sequence ID" value="GAB11217.1"/>
    <property type="molecule type" value="Genomic_DNA"/>
</dbReference>
<feature type="domain" description="FAD-binding" evidence="3">
    <location>
        <begin position="3"/>
        <end position="72"/>
    </location>
</feature>
<dbReference type="SUPFAM" id="SSF51905">
    <property type="entry name" value="FAD/NAD(P)-binding domain"/>
    <property type="match status" value="1"/>
</dbReference>
<dbReference type="Pfam" id="PF01494">
    <property type="entry name" value="FAD_binding_3"/>
    <property type="match status" value="2"/>
</dbReference>
<dbReference type="OrthoDB" id="4568714at2"/>
<dbReference type="AlphaFoldDB" id="G7H5U2"/>
<proteinExistence type="predicted"/>
<keyword evidence="5" id="KW-1185">Reference proteome</keyword>
<dbReference type="STRING" id="1073574.GOARA_065_00100"/>
<evidence type="ECO:0000313" key="4">
    <source>
        <dbReference type="EMBL" id="GAB11217.1"/>
    </source>
</evidence>
<evidence type="ECO:0000259" key="3">
    <source>
        <dbReference type="Pfam" id="PF01494"/>
    </source>
</evidence>